<dbReference type="AlphaFoldDB" id="A0A8B2NC34"/>
<reference evidence="3 4" key="1">
    <citation type="submission" date="2018-05" db="EMBL/GenBank/DDBJ databases">
        <title>Acuticoccus sediminis sp. nov., isolated from deep-sea sediment of Indian Ocean.</title>
        <authorList>
            <person name="Liu X."/>
            <person name="Lai Q."/>
            <person name="Du Y."/>
            <person name="Sun F."/>
            <person name="Zhang X."/>
            <person name="Wang S."/>
            <person name="Shao Z."/>
        </authorList>
    </citation>
    <scope>NUCLEOTIDE SEQUENCE [LARGE SCALE GENOMIC DNA]</scope>
    <source>
        <strain evidence="3 4">PTG4-2</strain>
    </source>
</reference>
<dbReference type="SUPFAM" id="SSF47598">
    <property type="entry name" value="Ribbon-helix-helix"/>
    <property type="match status" value="1"/>
</dbReference>
<keyword evidence="4" id="KW-1185">Reference proteome</keyword>
<organism evidence="3 4">
    <name type="scientific">Acuticoccus sediminis</name>
    <dbReference type="NCBI Taxonomy" id="2184697"/>
    <lineage>
        <taxon>Bacteria</taxon>
        <taxon>Pseudomonadati</taxon>
        <taxon>Pseudomonadota</taxon>
        <taxon>Alphaproteobacteria</taxon>
        <taxon>Hyphomicrobiales</taxon>
        <taxon>Amorphaceae</taxon>
        <taxon>Acuticoccus</taxon>
    </lineage>
</organism>
<dbReference type="InterPro" id="IPR046765">
    <property type="entry name" value="Antitox_RHH"/>
</dbReference>
<dbReference type="GO" id="GO:0006355">
    <property type="term" value="P:regulation of DNA-templated transcription"/>
    <property type="evidence" value="ECO:0007669"/>
    <property type="project" value="InterPro"/>
</dbReference>
<dbReference type="OrthoDB" id="7190256at2"/>
<gene>
    <name evidence="3" type="ORF">DLJ53_34250</name>
</gene>
<dbReference type="Proteomes" id="UP000249590">
    <property type="component" value="Unassembled WGS sequence"/>
</dbReference>
<comment type="caution">
    <text evidence="3">The sequence shown here is derived from an EMBL/GenBank/DDBJ whole genome shotgun (WGS) entry which is preliminary data.</text>
</comment>
<evidence type="ECO:0000313" key="4">
    <source>
        <dbReference type="Proteomes" id="UP000249590"/>
    </source>
</evidence>
<proteinExistence type="predicted"/>
<dbReference type="InterPro" id="IPR010985">
    <property type="entry name" value="Ribbon_hlx_hlx"/>
</dbReference>
<sequence length="96" mass="10285">MQPFPSAAPAARETPLATSVEAISEAPPTRPAIQPSRQGTKAITGHYPPAVRYQLKLLAAEKGRTMEDMLAEGLNMLFAAHGKPEIAPASRKPPER</sequence>
<dbReference type="Pfam" id="PF20605">
    <property type="entry name" value="Antitox_RHH"/>
    <property type="match status" value="1"/>
</dbReference>
<feature type="domain" description="Antitoxin-like ribbon-helix-helix" evidence="2">
    <location>
        <begin position="37"/>
        <end position="86"/>
    </location>
</feature>
<feature type="region of interest" description="Disordered" evidence="1">
    <location>
        <begin position="1"/>
        <end position="46"/>
    </location>
</feature>
<dbReference type="EMBL" id="QHHQ01000026">
    <property type="protein sequence ID" value="RAH95655.1"/>
    <property type="molecule type" value="Genomic_DNA"/>
</dbReference>
<name>A0A8B2NC34_9HYPH</name>
<evidence type="ECO:0000259" key="2">
    <source>
        <dbReference type="Pfam" id="PF20605"/>
    </source>
</evidence>
<protein>
    <recommendedName>
        <fullName evidence="2">Antitoxin-like ribbon-helix-helix domain-containing protein</fullName>
    </recommendedName>
</protein>
<evidence type="ECO:0000256" key="1">
    <source>
        <dbReference type="SAM" id="MobiDB-lite"/>
    </source>
</evidence>
<accession>A0A8B2NC34</accession>
<evidence type="ECO:0000313" key="3">
    <source>
        <dbReference type="EMBL" id="RAH95655.1"/>
    </source>
</evidence>